<name>A0A918CRF2_9ACTN</name>
<gene>
    <name evidence="1" type="ORF">GCM10011578_035810</name>
</gene>
<comment type="caution">
    <text evidence="1">The sequence shown here is derived from an EMBL/GenBank/DDBJ whole genome shotgun (WGS) entry which is preliminary data.</text>
</comment>
<proteinExistence type="predicted"/>
<keyword evidence="2" id="KW-1185">Reference proteome</keyword>
<reference evidence="1" key="2">
    <citation type="submission" date="2020-09" db="EMBL/GenBank/DDBJ databases">
        <authorList>
            <person name="Sun Q."/>
            <person name="Zhou Y."/>
        </authorList>
    </citation>
    <scope>NUCLEOTIDE SEQUENCE</scope>
    <source>
        <strain evidence="1">CGMCC 4.7110</strain>
    </source>
</reference>
<organism evidence="1 2">
    <name type="scientific">Streptomyces fuscichromogenes</name>
    <dbReference type="NCBI Taxonomy" id="1324013"/>
    <lineage>
        <taxon>Bacteria</taxon>
        <taxon>Bacillati</taxon>
        <taxon>Actinomycetota</taxon>
        <taxon>Actinomycetes</taxon>
        <taxon>Kitasatosporales</taxon>
        <taxon>Streptomycetaceae</taxon>
        <taxon>Streptomyces</taxon>
    </lineage>
</organism>
<dbReference type="Proteomes" id="UP000653411">
    <property type="component" value="Unassembled WGS sequence"/>
</dbReference>
<evidence type="ECO:0000313" key="1">
    <source>
        <dbReference type="EMBL" id="GGN10202.1"/>
    </source>
</evidence>
<protein>
    <submittedName>
        <fullName evidence="1">Uncharacterized protein</fullName>
    </submittedName>
</protein>
<sequence length="171" mass="19107">MAVVTFFSSTGAPMAVPQPDAFDAQDLRIVDGVGRVIRPGPFPVKFCVLQSGLGPPVLTAGGVREFWRQRRLCYSIRPFSRIRLGRPFGIAQQSHRVQQNIDADRDARKKNRKEYRKFYRNKPRARAPSSWLRATGRDQTAGSLRIFRSERANQRVTTAVGPKLTPGIGAG</sequence>
<reference evidence="1" key="1">
    <citation type="journal article" date="2014" name="Int. J. Syst. Evol. Microbiol.">
        <title>Complete genome sequence of Corynebacterium casei LMG S-19264T (=DSM 44701T), isolated from a smear-ripened cheese.</title>
        <authorList>
            <consortium name="US DOE Joint Genome Institute (JGI-PGF)"/>
            <person name="Walter F."/>
            <person name="Albersmeier A."/>
            <person name="Kalinowski J."/>
            <person name="Ruckert C."/>
        </authorList>
    </citation>
    <scope>NUCLEOTIDE SEQUENCE</scope>
    <source>
        <strain evidence="1">CGMCC 4.7110</strain>
    </source>
</reference>
<evidence type="ECO:0000313" key="2">
    <source>
        <dbReference type="Proteomes" id="UP000653411"/>
    </source>
</evidence>
<accession>A0A918CRF2</accession>
<dbReference type="EMBL" id="BMML01000007">
    <property type="protein sequence ID" value="GGN10202.1"/>
    <property type="molecule type" value="Genomic_DNA"/>
</dbReference>
<dbReference type="AlphaFoldDB" id="A0A918CRF2"/>